<dbReference type="InterPro" id="IPR006709">
    <property type="entry name" value="SSU_processome_Utp14"/>
</dbReference>
<feature type="region of interest" description="Disordered" evidence="5">
    <location>
        <begin position="339"/>
        <end position="555"/>
    </location>
</feature>
<dbReference type="PANTHER" id="PTHR14150:SF12">
    <property type="entry name" value="U3 SMALL NUCLEOLAR RNA-ASSOCIATED PROTEIN 14 HOMOLOG A"/>
    <property type="match status" value="1"/>
</dbReference>
<feature type="compositionally biased region" description="Acidic residues" evidence="5">
    <location>
        <begin position="359"/>
        <end position="368"/>
    </location>
</feature>
<feature type="compositionally biased region" description="Basic and acidic residues" evidence="5">
    <location>
        <begin position="268"/>
        <end position="277"/>
    </location>
</feature>
<feature type="compositionally biased region" description="Basic and acidic residues" evidence="5">
    <location>
        <begin position="17"/>
        <end position="27"/>
    </location>
</feature>
<feature type="region of interest" description="Disordered" evidence="5">
    <location>
        <begin position="255"/>
        <end position="287"/>
    </location>
</feature>
<evidence type="ECO:0000256" key="4">
    <source>
        <dbReference type="ARBA" id="ARBA00023242"/>
    </source>
</evidence>
<evidence type="ECO:0000256" key="5">
    <source>
        <dbReference type="SAM" id="MobiDB-lite"/>
    </source>
</evidence>
<feature type="compositionally biased region" description="Basic and acidic residues" evidence="5">
    <location>
        <begin position="722"/>
        <end position="736"/>
    </location>
</feature>
<feature type="compositionally biased region" description="Polar residues" evidence="5">
    <location>
        <begin position="393"/>
        <end position="404"/>
    </location>
</feature>
<comment type="similarity">
    <text evidence="2">Belongs to the UTP14 family.</text>
</comment>
<reference evidence="6 7" key="1">
    <citation type="journal article" date="2018" name="Sci. Rep.">
        <title>Comparative analysis of the Pocillopora damicornis genome highlights role of immune system in coral evolution.</title>
        <authorList>
            <person name="Cunning R."/>
            <person name="Bay R.A."/>
            <person name="Gillette P."/>
            <person name="Baker A.C."/>
            <person name="Traylor-Knowles N."/>
        </authorList>
    </citation>
    <scope>NUCLEOTIDE SEQUENCE [LARGE SCALE GENOMIC DNA]</scope>
    <source>
        <strain evidence="6">RSMAS</strain>
        <tissue evidence="6">Whole animal</tissue>
    </source>
</reference>
<comment type="caution">
    <text evidence="6">The sequence shown here is derived from an EMBL/GenBank/DDBJ whole genome shotgun (WGS) entry which is preliminary data.</text>
</comment>
<dbReference type="OrthoDB" id="277439at2759"/>
<dbReference type="PANTHER" id="PTHR14150">
    <property type="entry name" value="U3 SMALL NUCLEOLAR RNA-ASSOCIATED PROTEIN 14"/>
    <property type="match status" value="1"/>
</dbReference>
<organism evidence="6 7">
    <name type="scientific">Pocillopora damicornis</name>
    <name type="common">Cauliflower coral</name>
    <name type="synonym">Millepora damicornis</name>
    <dbReference type="NCBI Taxonomy" id="46731"/>
    <lineage>
        <taxon>Eukaryota</taxon>
        <taxon>Metazoa</taxon>
        <taxon>Cnidaria</taxon>
        <taxon>Anthozoa</taxon>
        <taxon>Hexacorallia</taxon>
        <taxon>Scleractinia</taxon>
        <taxon>Astrocoeniina</taxon>
        <taxon>Pocilloporidae</taxon>
        <taxon>Pocillopora</taxon>
    </lineage>
</organism>
<keyword evidence="4" id="KW-0539">Nucleus</keyword>
<name>A0A3M6U5H2_POCDA</name>
<feature type="compositionally biased region" description="Basic residues" evidence="5">
    <location>
        <begin position="255"/>
        <end position="267"/>
    </location>
</feature>
<comment type="subcellular location">
    <subcellularLocation>
        <location evidence="1">Nucleus</location>
        <location evidence="1">Nucleolus</location>
    </subcellularLocation>
</comment>
<evidence type="ECO:0000313" key="6">
    <source>
        <dbReference type="EMBL" id="RMX48826.1"/>
    </source>
</evidence>
<feature type="compositionally biased region" description="Basic and acidic residues" evidence="5">
    <location>
        <begin position="40"/>
        <end position="53"/>
    </location>
</feature>
<accession>A0A3M6U5H2</accession>
<feature type="region of interest" description="Disordered" evidence="5">
    <location>
        <begin position="721"/>
        <end position="750"/>
    </location>
</feature>
<dbReference type="GO" id="GO:0006364">
    <property type="term" value="P:rRNA processing"/>
    <property type="evidence" value="ECO:0007669"/>
    <property type="project" value="InterPro"/>
</dbReference>
<feature type="compositionally biased region" description="Acidic residues" evidence="5">
    <location>
        <begin position="418"/>
        <end position="428"/>
    </location>
</feature>
<evidence type="ECO:0000256" key="2">
    <source>
        <dbReference type="ARBA" id="ARBA00007774"/>
    </source>
</evidence>
<keyword evidence="3" id="KW-0597">Phosphoprotein</keyword>
<sequence>MAAEIALKIAPVLEARLRNNEPIHGADELCASDDDEKDSEDEKKHEKLLKEIRSLSSNGKKRVASQRSEPHKQVSEFHLSSVQDGTQQVDLNDLIGSLNNTNEYGSLKKKLDSMQRNSNTLDVPLPKPEVQKIQRTIAYGETKKDIEKWAPTVKKNREAEHLSFPLKPYTPPVLSLSGLAVKFKPRTPLEEEVAAVLRGSSHVLERRNKELTEEEEKALLGMDLEEAKERRHELQKLRALQSYYEAKCRRMKKIKSKKYHRVKRKAEKRAAEKRAEEDPQAEDDKDALEKVEKLRAEERMSLKHRNTSKWAKHLITKAGKNADAKKLLQEQLRISRNLTQKAAELESDEEMEAPMQEPGLEDNEEESDSYGNLVTSEDNPWKLDTSGAGFHSLETSNNVDNDSSIKLHRLQPIRTQEADNEDEEDSEQLDVHERETEEEFELQPVSVTQRSTKKTKKQHFEEAKIRKKRKPKDTGDEVTVKKKKQSDKSKRNSKHILNEAKKSRSKTQHEIKMVNISEDTKDDGTGSTGQRNSFTNGKRAGNDASAETVNSKSKEIRVDPTKIFRIEDQGNVGSDSLQQKRIDIQQAFANDDVVEEFIQEKKEIEEASTPKDVDLSLPGWGSWAGAGIKPSVKKKEKFIKKADPAPPRKDKNLAHVIINEEKSQLFSRNQVSSVPHPYGNHVQFERSVRNPVGKHWNTSTTFNQLTKPRVSTLIGTIIEPMRATKEIKRSHPEDRKNKKLKGTSGIAMHS</sequence>
<keyword evidence="7" id="KW-1185">Reference proteome</keyword>
<gene>
    <name evidence="6" type="ORF">pdam_00001610</name>
</gene>
<dbReference type="Pfam" id="PF04615">
    <property type="entry name" value="Utp14"/>
    <property type="match status" value="1"/>
</dbReference>
<dbReference type="Proteomes" id="UP000275408">
    <property type="component" value="Unassembled WGS sequence"/>
</dbReference>
<feature type="compositionally biased region" description="Basic and acidic residues" evidence="5">
    <location>
        <begin position="472"/>
        <end position="524"/>
    </location>
</feature>
<proteinExistence type="inferred from homology"/>
<feature type="compositionally biased region" description="Polar residues" evidence="5">
    <location>
        <begin position="369"/>
        <end position="378"/>
    </location>
</feature>
<feature type="region of interest" description="Disordered" evidence="5">
    <location>
        <begin position="17"/>
        <end position="74"/>
    </location>
</feature>
<dbReference type="EMBL" id="RCHS01002239">
    <property type="protein sequence ID" value="RMX48826.1"/>
    <property type="molecule type" value="Genomic_DNA"/>
</dbReference>
<evidence type="ECO:0000256" key="3">
    <source>
        <dbReference type="ARBA" id="ARBA00022553"/>
    </source>
</evidence>
<evidence type="ECO:0000313" key="7">
    <source>
        <dbReference type="Proteomes" id="UP000275408"/>
    </source>
</evidence>
<dbReference type="AlphaFoldDB" id="A0A3M6U5H2"/>
<evidence type="ECO:0000256" key="1">
    <source>
        <dbReference type="ARBA" id="ARBA00004604"/>
    </source>
</evidence>
<feature type="compositionally biased region" description="Acidic residues" evidence="5">
    <location>
        <begin position="30"/>
        <end position="39"/>
    </location>
</feature>
<dbReference type="GO" id="GO:0032040">
    <property type="term" value="C:small-subunit processome"/>
    <property type="evidence" value="ECO:0007669"/>
    <property type="project" value="InterPro"/>
</dbReference>
<protein>
    <submittedName>
        <fullName evidence="6">Uncharacterized protein</fullName>
    </submittedName>
</protein>
<dbReference type="STRING" id="46731.A0A3M6U5H2"/>